<dbReference type="RefSeq" id="WP_058484569.1">
    <property type="nucleotide sequence ID" value="NZ_CAAAII010000007.1"/>
</dbReference>
<keyword evidence="1" id="KW-0472">Membrane</keyword>
<evidence type="ECO:0000313" key="2">
    <source>
        <dbReference type="EMBL" id="KTD61411.1"/>
    </source>
</evidence>
<accession>A0A0W0YXT7</accession>
<organism evidence="2 3">
    <name type="scientific">Legionella spiritensis</name>
    <dbReference type="NCBI Taxonomy" id="452"/>
    <lineage>
        <taxon>Bacteria</taxon>
        <taxon>Pseudomonadati</taxon>
        <taxon>Pseudomonadota</taxon>
        <taxon>Gammaproteobacteria</taxon>
        <taxon>Legionellales</taxon>
        <taxon>Legionellaceae</taxon>
        <taxon>Legionella</taxon>
    </lineage>
</organism>
<dbReference type="Proteomes" id="UP000054877">
    <property type="component" value="Unassembled WGS sequence"/>
</dbReference>
<keyword evidence="3" id="KW-1185">Reference proteome</keyword>
<protein>
    <submittedName>
        <fullName evidence="2">Uncharacterized protein</fullName>
    </submittedName>
</protein>
<evidence type="ECO:0000256" key="1">
    <source>
        <dbReference type="SAM" id="Phobius"/>
    </source>
</evidence>
<dbReference type="OrthoDB" id="5654088at2"/>
<dbReference type="EMBL" id="LNYX01000032">
    <property type="protein sequence ID" value="KTD61411.1"/>
    <property type="molecule type" value="Genomic_DNA"/>
</dbReference>
<feature type="transmembrane region" description="Helical" evidence="1">
    <location>
        <begin position="7"/>
        <end position="36"/>
    </location>
</feature>
<feature type="transmembrane region" description="Helical" evidence="1">
    <location>
        <begin position="56"/>
        <end position="77"/>
    </location>
</feature>
<dbReference type="STRING" id="452.Lspi_2653"/>
<dbReference type="AlphaFoldDB" id="A0A0W0YXT7"/>
<gene>
    <name evidence="2" type="ORF">Lspi_2653</name>
</gene>
<sequence>MLRQSILYLVISVLVVVFAKYAHLLILYIDMLYAYVNVRLNSVFSHTGIGIAIRKIILITVLPIVIAAVPALIYQLIKRKQMPYLIQLTWCLWLVIVLSNVLIY</sequence>
<proteinExistence type="predicted"/>
<feature type="transmembrane region" description="Helical" evidence="1">
    <location>
        <begin position="84"/>
        <end position="103"/>
    </location>
</feature>
<keyword evidence="1" id="KW-0812">Transmembrane</keyword>
<evidence type="ECO:0000313" key="3">
    <source>
        <dbReference type="Proteomes" id="UP000054877"/>
    </source>
</evidence>
<comment type="caution">
    <text evidence="2">The sequence shown here is derived from an EMBL/GenBank/DDBJ whole genome shotgun (WGS) entry which is preliminary data.</text>
</comment>
<dbReference type="PATRIC" id="fig|452.5.peg.2937"/>
<keyword evidence="1" id="KW-1133">Transmembrane helix</keyword>
<reference evidence="2 3" key="1">
    <citation type="submission" date="2015-11" db="EMBL/GenBank/DDBJ databases">
        <title>Genomic analysis of 38 Legionella species identifies large and diverse effector repertoires.</title>
        <authorList>
            <person name="Burstein D."/>
            <person name="Amaro F."/>
            <person name="Zusman T."/>
            <person name="Lifshitz Z."/>
            <person name="Cohen O."/>
            <person name="Gilbert J.A."/>
            <person name="Pupko T."/>
            <person name="Shuman H.A."/>
            <person name="Segal G."/>
        </authorList>
    </citation>
    <scope>NUCLEOTIDE SEQUENCE [LARGE SCALE GENOMIC DNA]</scope>
    <source>
        <strain evidence="2 3">Mt.St.Helens-9</strain>
    </source>
</reference>
<name>A0A0W0YXT7_LEGSP</name>